<accession>A0ABP1FQF0</accession>
<dbReference type="PANTHER" id="PTHR14950:SF37">
    <property type="entry name" value="ENDORIBONUCLEASE DICER"/>
    <property type="match status" value="1"/>
</dbReference>
<dbReference type="SMART" id="SM00535">
    <property type="entry name" value="RIBOc"/>
    <property type="match status" value="1"/>
</dbReference>
<dbReference type="Pfam" id="PF00636">
    <property type="entry name" value="Ribonuclease_3"/>
    <property type="match status" value="1"/>
</dbReference>
<dbReference type="PANTHER" id="PTHR14950">
    <property type="entry name" value="DICER-RELATED"/>
    <property type="match status" value="1"/>
</dbReference>
<dbReference type="EMBL" id="CAXHTA020000005">
    <property type="protein sequence ID" value="CAL5221384.1"/>
    <property type="molecule type" value="Genomic_DNA"/>
</dbReference>
<dbReference type="InterPro" id="IPR000999">
    <property type="entry name" value="RNase_III_dom"/>
</dbReference>
<dbReference type="CDD" id="cd00593">
    <property type="entry name" value="RIBOc"/>
    <property type="match status" value="1"/>
</dbReference>
<comment type="caution">
    <text evidence="3">The sequence shown here is derived from an EMBL/GenBank/DDBJ whole genome shotgun (WGS) entry which is preliminary data.</text>
</comment>
<evidence type="ECO:0000259" key="2">
    <source>
        <dbReference type="PROSITE" id="PS50142"/>
    </source>
</evidence>
<sequence>MVTYGPSRQEIKSVEAKLGYKFKDRWLLRQALTHPSAGPFNNYRLSWIGDAVLGLVVSQLVFDAFPTGSTEVLNNMRCQRIRRKVYARAAIEMGWDKILVVQPPQLKNSENMLAELFEAVWGALYEDCGAKDKVVRKCYRRCLPLGHHDEHGSVA</sequence>
<proteinExistence type="predicted"/>
<dbReference type="PROSITE" id="PS50142">
    <property type="entry name" value="RNASE_3_2"/>
    <property type="match status" value="1"/>
</dbReference>
<dbReference type="Gene3D" id="1.10.1520.10">
    <property type="entry name" value="Ribonuclease III domain"/>
    <property type="match status" value="1"/>
</dbReference>
<dbReference type="InterPro" id="IPR036389">
    <property type="entry name" value="RNase_III_sf"/>
</dbReference>
<protein>
    <submittedName>
        <fullName evidence="3">G3567 protein</fullName>
    </submittedName>
</protein>
<keyword evidence="1" id="KW-0378">Hydrolase</keyword>
<feature type="domain" description="RNase III" evidence="2">
    <location>
        <begin position="11"/>
        <end position="129"/>
    </location>
</feature>
<evidence type="ECO:0000313" key="3">
    <source>
        <dbReference type="EMBL" id="CAL5221384.1"/>
    </source>
</evidence>
<name>A0ABP1FQF0_9CHLO</name>
<evidence type="ECO:0000313" key="4">
    <source>
        <dbReference type="Proteomes" id="UP001497392"/>
    </source>
</evidence>
<dbReference type="SUPFAM" id="SSF69065">
    <property type="entry name" value="RNase III domain-like"/>
    <property type="match status" value="1"/>
</dbReference>
<organism evidence="3 4">
    <name type="scientific">Coccomyxa viridis</name>
    <dbReference type="NCBI Taxonomy" id="1274662"/>
    <lineage>
        <taxon>Eukaryota</taxon>
        <taxon>Viridiplantae</taxon>
        <taxon>Chlorophyta</taxon>
        <taxon>core chlorophytes</taxon>
        <taxon>Trebouxiophyceae</taxon>
        <taxon>Trebouxiophyceae incertae sedis</taxon>
        <taxon>Coccomyxaceae</taxon>
        <taxon>Coccomyxa</taxon>
    </lineage>
</organism>
<reference evidence="3 4" key="1">
    <citation type="submission" date="2024-06" db="EMBL/GenBank/DDBJ databases">
        <authorList>
            <person name="Kraege A."/>
            <person name="Thomma B."/>
        </authorList>
    </citation>
    <scope>NUCLEOTIDE SEQUENCE [LARGE SCALE GENOMIC DNA]</scope>
</reference>
<gene>
    <name evidence="3" type="primary">g3567</name>
    <name evidence="3" type="ORF">VP750_LOCUS3043</name>
</gene>
<dbReference type="Proteomes" id="UP001497392">
    <property type="component" value="Unassembled WGS sequence"/>
</dbReference>
<keyword evidence="4" id="KW-1185">Reference proteome</keyword>
<evidence type="ECO:0000256" key="1">
    <source>
        <dbReference type="ARBA" id="ARBA00022801"/>
    </source>
</evidence>